<sequence>MKATPMGAVLANVMSVLTRGLGYFLYALLFAIYRRDLRFITLFACVAVVAGVFIWWRWLI</sequence>
<dbReference type="Proteomes" id="UP000527143">
    <property type="component" value="Unassembled WGS sequence"/>
</dbReference>
<feature type="transmembrane region" description="Helical" evidence="1">
    <location>
        <begin position="6"/>
        <end position="32"/>
    </location>
</feature>
<comment type="caution">
    <text evidence="2">The sequence shown here is derived from an EMBL/GenBank/DDBJ whole genome shotgun (WGS) entry which is preliminary data.</text>
</comment>
<protein>
    <submittedName>
        <fullName evidence="2">Uncharacterized protein</fullName>
    </submittedName>
</protein>
<feature type="transmembrane region" description="Helical" evidence="1">
    <location>
        <begin position="39"/>
        <end position="58"/>
    </location>
</feature>
<keyword evidence="1" id="KW-0472">Membrane</keyword>
<dbReference type="RefSeq" id="WP_184083132.1">
    <property type="nucleotide sequence ID" value="NZ_JACIJF010000001.1"/>
</dbReference>
<keyword evidence="1" id="KW-1133">Transmembrane helix</keyword>
<accession>A0A840YJD5</accession>
<evidence type="ECO:0000313" key="2">
    <source>
        <dbReference type="EMBL" id="MBB5708870.1"/>
    </source>
</evidence>
<organism evidence="2 3">
    <name type="scientific">Sphingomonas xinjiangensis</name>
    <dbReference type="NCBI Taxonomy" id="643568"/>
    <lineage>
        <taxon>Bacteria</taxon>
        <taxon>Pseudomonadati</taxon>
        <taxon>Pseudomonadota</taxon>
        <taxon>Alphaproteobacteria</taxon>
        <taxon>Sphingomonadales</taxon>
        <taxon>Sphingomonadaceae</taxon>
        <taxon>Sphingomonas</taxon>
    </lineage>
</organism>
<gene>
    <name evidence="2" type="ORF">FHT02_000076</name>
</gene>
<keyword evidence="1" id="KW-0812">Transmembrane</keyword>
<proteinExistence type="predicted"/>
<keyword evidence="3" id="KW-1185">Reference proteome</keyword>
<evidence type="ECO:0000313" key="3">
    <source>
        <dbReference type="Proteomes" id="UP000527143"/>
    </source>
</evidence>
<dbReference type="EMBL" id="JACIJF010000001">
    <property type="protein sequence ID" value="MBB5708870.1"/>
    <property type="molecule type" value="Genomic_DNA"/>
</dbReference>
<evidence type="ECO:0000256" key="1">
    <source>
        <dbReference type="SAM" id="Phobius"/>
    </source>
</evidence>
<name>A0A840YJD5_9SPHN</name>
<dbReference type="AlphaFoldDB" id="A0A840YJD5"/>
<reference evidence="2 3" key="1">
    <citation type="submission" date="2020-08" db="EMBL/GenBank/DDBJ databases">
        <title>Genomic Encyclopedia of Type Strains, Phase IV (KMG-IV): sequencing the most valuable type-strain genomes for metagenomic binning, comparative biology and taxonomic classification.</title>
        <authorList>
            <person name="Goeker M."/>
        </authorList>
    </citation>
    <scope>NUCLEOTIDE SEQUENCE [LARGE SCALE GENOMIC DNA]</scope>
    <source>
        <strain evidence="2 3">DSM 26736</strain>
    </source>
</reference>